<dbReference type="Pfam" id="PF07714">
    <property type="entry name" value="PK_Tyr_Ser-Thr"/>
    <property type="match status" value="1"/>
</dbReference>
<evidence type="ECO:0000256" key="1">
    <source>
        <dbReference type="ARBA" id="ARBA00004251"/>
    </source>
</evidence>
<keyword evidence="4 18" id="KW-0808">Transferase</keyword>
<comment type="similarity">
    <text evidence="18">Belongs to the protein kinase superfamily. Ser/Thr protein kinase family.</text>
</comment>
<evidence type="ECO:0000313" key="23">
    <source>
        <dbReference type="Proteomes" id="UP001187192"/>
    </source>
</evidence>
<evidence type="ECO:0000256" key="14">
    <source>
        <dbReference type="ARBA" id="ARBA00023170"/>
    </source>
</evidence>
<comment type="catalytic activity">
    <reaction evidence="17 18">
        <text>L-seryl-[protein] + ATP = O-phospho-L-seryl-[protein] + ADP + H(+)</text>
        <dbReference type="Rhea" id="RHEA:17989"/>
        <dbReference type="Rhea" id="RHEA-COMP:9863"/>
        <dbReference type="Rhea" id="RHEA-COMP:11604"/>
        <dbReference type="ChEBI" id="CHEBI:15378"/>
        <dbReference type="ChEBI" id="CHEBI:29999"/>
        <dbReference type="ChEBI" id="CHEBI:30616"/>
        <dbReference type="ChEBI" id="CHEBI:83421"/>
        <dbReference type="ChEBI" id="CHEBI:456216"/>
        <dbReference type="EC" id="2.7.11.1"/>
    </reaction>
</comment>
<dbReference type="InterPro" id="IPR024171">
    <property type="entry name" value="SRK-like_kinase"/>
</dbReference>
<dbReference type="EC" id="2.7.11.1" evidence="18"/>
<keyword evidence="6" id="KW-0732">Signal</keyword>
<evidence type="ECO:0000259" key="21">
    <source>
        <dbReference type="PROSITE" id="PS50948"/>
    </source>
</evidence>
<dbReference type="GO" id="GO:0048544">
    <property type="term" value="P:recognition of pollen"/>
    <property type="evidence" value="ECO:0007669"/>
    <property type="project" value="InterPro"/>
</dbReference>
<keyword evidence="13" id="KW-1015">Disulfide bond</keyword>
<dbReference type="PIRSF" id="PIRSF000641">
    <property type="entry name" value="SRK"/>
    <property type="match status" value="1"/>
</dbReference>
<dbReference type="PROSITE" id="PS50011">
    <property type="entry name" value="PROTEIN_KINASE_DOM"/>
    <property type="match status" value="1"/>
</dbReference>
<evidence type="ECO:0000256" key="11">
    <source>
        <dbReference type="ARBA" id="ARBA00022989"/>
    </source>
</evidence>
<evidence type="ECO:0000256" key="10">
    <source>
        <dbReference type="ARBA" id="ARBA00022840"/>
    </source>
</evidence>
<dbReference type="GO" id="GO:0005886">
    <property type="term" value="C:plasma membrane"/>
    <property type="evidence" value="ECO:0007669"/>
    <property type="project" value="UniProtKB-SubCell"/>
</dbReference>
<evidence type="ECO:0000256" key="18">
    <source>
        <dbReference type="PIRNR" id="PIRNR000641"/>
    </source>
</evidence>
<dbReference type="AlphaFoldDB" id="A0AA88DAI1"/>
<gene>
    <name evidence="22" type="ORF">TIFTF001_017195</name>
</gene>
<dbReference type="Proteomes" id="UP001187192">
    <property type="component" value="Unassembled WGS sequence"/>
</dbReference>
<comment type="subcellular location">
    <subcellularLocation>
        <location evidence="1">Cell membrane</location>
        <topology evidence="1">Single-pass type I membrane protein</topology>
    </subcellularLocation>
</comment>
<evidence type="ECO:0000256" key="19">
    <source>
        <dbReference type="SAM" id="MobiDB-lite"/>
    </source>
</evidence>
<dbReference type="InterPro" id="IPR008271">
    <property type="entry name" value="Ser/Thr_kinase_AS"/>
</dbReference>
<evidence type="ECO:0000256" key="3">
    <source>
        <dbReference type="ARBA" id="ARBA00022527"/>
    </source>
</evidence>
<evidence type="ECO:0000256" key="4">
    <source>
        <dbReference type="ARBA" id="ARBA00022679"/>
    </source>
</evidence>
<dbReference type="FunFam" id="3.30.200.20:FF:000330">
    <property type="entry name" value="G-type lectin S-receptor-like serine/threonine-protein kinase At4g03230"/>
    <property type="match status" value="1"/>
</dbReference>
<keyword evidence="15" id="KW-0325">Glycoprotein</keyword>
<dbReference type="EMBL" id="BTGU01000027">
    <property type="protein sequence ID" value="GMN48027.1"/>
    <property type="molecule type" value="Genomic_DNA"/>
</dbReference>
<evidence type="ECO:0000256" key="13">
    <source>
        <dbReference type="ARBA" id="ARBA00023157"/>
    </source>
</evidence>
<keyword evidence="7" id="KW-0430">Lectin</keyword>
<dbReference type="Gene3D" id="3.30.200.20">
    <property type="entry name" value="Phosphorylase Kinase, domain 1"/>
    <property type="match status" value="1"/>
</dbReference>
<evidence type="ECO:0000256" key="7">
    <source>
        <dbReference type="ARBA" id="ARBA00022734"/>
    </source>
</evidence>
<dbReference type="InterPro" id="IPR001480">
    <property type="entry name" value="Bulb-type_lectin_dom"/>
</dbReference>
<dbReference type="GO" id="GO:0030247">
    <property type="term" value="F:polysaccharide binding"/>
    <property type="evidence" value="ECO:0007669"/>
    <property type="project" value="InterPro"/>
</dbReference>
<evidence type="ECO:0000256" key="9">
    <source>
        <dbReference type="ARBA" id="ARBA00022777"/>
    </source>
</evidence>
<dbReference type="InterPro" id="IPR036426">
    <property type="entry name" value="Bulb-type_lectin_dom_sf"/>
</dbReference>
<dbReference type="SMART" id="SM00220">
    <property type="entry name" value="S_TKc"/>
    <property type="match status" value="1"/>
</dbReference>
<keyword evidence="2" id="KW-1003">Cell membrane</keyword>
<dbReference type="CDD" id="cd14066">
    <property type="entry name" value="STKc_IRAK"/>
    <property type="match status" value="1"/>
</dbReference>
<dbReference type="PROSITE" id="PS50948">
    <property type="entry name" value="PAN"/>
    <property type="match status" value="1"/>
</dbReference>
<keyword evidence="11" id="KW-1133">Transmembrane helix</keyword>
<evidence type="ECO:0000256" key="12">
    <source>
        <dbReference type="ARBA" id="ARBA00023136"/>
    </source>
</evidence>
<dbReference type="PANTHER" id="PTHR27002">
    <property type="entry name" value="RECEPTOR-LIKE SERINE/THREONINE-PROTEIN KINASE SD1-8"/>
    <property type="match status" value="1"/>
</dbReference>
<feature type="domain" description="Protein kinase" evidence="20">
    <location>
        <begin position="516"/>
        <end position="803"/>
    </location>
</feature>
<dbReference type="InterPro" id="IPR025287">
    <property type="entry name" value="WAK_GUB"/>
</dbReference>
<evidence type="ECO:0000256" key="8">
    <source>
        <dbReference type="ARBA" id="ARBA00022741"/>
    </source>
</evidence>
<dbReference type="Gene3D" id="1.10.510.10">
    <property type="entry name" value="Transferase(Phosphotransferase) domain 1"/>
    <property type="match status" value="1"/>
</dbReference>
<comment type="catalytic activity">
    <reaction evidence="16 18">
        <text>L-threonyl-[protein] + ATP = O-phospho-L-threonyl-[protein] + ADP + H(+)</text>
        <dbReference type="Rhea" id="RHEA:46608"/>
        <dbReference type="Rhea" id="RHEA-COMP:11060"/>
        <dbReference type="Rhea" id="RHEA-COMP:11605"/>
        <dbReference type="ChEBI" id="CHEBI:15378"/>
        <dbReference type="ChEBI" id="CHEBI:30013"/>
        <dbReference type="ChEBI" id="CHEBI:30616"/>
        <dbReference type="ChEBI" id="CHEBI:61977"/>
        <dbReference type="ChEBI" id="CHEBI:456216"/>
        <dbReference type="EC" id="2.7.11.1"/>
    </reaction>
</comment>
<proteinExistence type="inferred from homology"/>
<evidence type="ECO:0000259" key="20">
    <source>
        <dbReference type="PROSITE" id="PS50011"/>
    </source>
</evidence>
<dbReference type="Pfam" id="PF08276">
    <property type="entry name" value="PAN_2"/>
    <property type="match status" value="1"/>
</dbReference>
<evidence type="ECO:0000313" key="22">
    <source>
        <dbReference type="EMBL" id="GMN48027.1"/>
    </source>
</evidence>
<keyword evidence="12" id="KW-0472">Membrane</keyword>
<dbReference type="InterPro" id="IPR000858">
    <property type="entry name" value="S_locus_glycoprot_dom"/>
</dbReference>
<keyword evidence="3 18" id="KW-0723">Serine/threonine-protein kinase</keyword>
<comment type="caution">
    <text evidence="22">The sequence shown here is derived from an EMBL/GenBank/DDBJ whole genome shotgun (WGS) entry which is preliminary data.</text>
</comment>
<dbReference type="InterPro" id="IPR011009">
    <property type="entry name" value="Kinase-like_dom_sf"/>
</dbReference>
<keyword evidence="10 18" id="KW-0067">ATP-binding</keyword>
<dbReference type="GO" id="GO:0005524">
    <property type="term" value="F:ATP binding"/>
    <property type="evidence" value="ECO:0007669"/>
    <property type="project" value="UniProtKB-KW"/>
</dbReference>
<keyword evidence="5" id="KW-0812">Transmembrane</keyword>
<feature type="domain" description="Apple" evidence="21">
    <location>
        <begin position="206"/>
        <end position="296"/>
    </location>
</feature>
<evidence type="ECO:0000256" key="16">
    <source>
        <dbReference type="ARBA" id="ARBA00047899"/>
    </source>
</evidence>
<dbReference type="Pfam" id="PF00954">
    <property type="entry name" value="S_locus_glycop"/>
    <property type="match status" value="1"/>
</dbReference>
<sequence>MDSGNLVLQEGSQQGEILWESFKSPTDTFLPNMTMDANLTLTSWREKDEPGTGDFTFKLDADAGETQFITTNKSNVHWKSAGEFATSNKMRDAIVTIVSFANKTQTSNQKSDFGLSPPDIFDTMLVLKFDGNITYQKWDKYKKAWILIWLEPRDRCSSFNFCGNFGLCSSKNGLACQCLQGFRPRYQGKWDSGEFSGGCIRETELCSKREMFLSMKMRNIGNPDGPPYPANNETECRKECLGLCQCQAYLFQAAKNSMNRGDSDSSTSSCSIWSRELNDLQEDDVDDSHNLSVRIALSESTVRNCYPCGKTSVPYPLSTGRDCGDPMYFSFQCSKSMDNLTFKAPSGEYQVISIDPHNRKFVIQVKDFDVCNARNIRGNLQLNKSSPFNVTNWCYTKNLPQRRGEIELVWDIPPEPTCTLQESCNDWPDSTCSIASDGKKRCRCNTNYMWNGVNLNCSSKQERRRSDQRSKDLLKLDTQRHIKHLINSGGFEQEDEEGIDVPFFNFESIVAATDDFSDANKLGQGGYGPVYKGILSGGQEIAVKRLSSVSGQGLQEFKNEVVLIAKLQHRNLVRLRGYCIKGEEKILLYEYMPNKSLDSFIFDDTQSMLLDWEMRFNIILGIARGLLYLHQDSRLRIIHRDLKTSNILLDRDMEPKISDFGLARIVNGKQTEANTNRVVGTYGYMSPEYALEGLFSIKSDVFSFGVVLLEIISGRKNTRLVQYEQSPLSLLGYAWRLWTESKVVDLIDPSLQGSYKEDQYVKCFKVGLLCVQEDPSERPTMSSIIAMLDSETATIPTPQQPAFVLRRGSTVASSSSSKPETIAEITTTLEEGR</sequence>
<keyword evidence="8 18" id="KW-0547">Nucleotide-binding</keyword>
<evidence type="ECO:0000256" key="2">
    <source>
        <dbReference type="ARBA" id="ARBA00022475"/>
    </source>
</evidence>
<dbReference type="PANTHER" id="PTHR27002:SF1111">
    <property type="entry name" value="NON-SPECIFIC SERINE_THREONINE PROTEIN KINASE"/>
    <property type="match status" value="1"/>
</dbReference>
<keyword evidence="9 18" id="KW-0418">Kinase</keyword>
<evidence type="ECO:0000256" key="5">
    <source>
        <dbReference type="ARBA" id="ARBA00022692"/>
    </source>
</evidence>
<dbReference type="FunFam" id="1.10.510.10:FF:000060">
    <property type="entry name" value="G-type lectin S-receptor-like serine/threonine-protein kinase"/>
    <property type="match status" value="1"/>
</dbReference>
<dbReference type="GO" id="GO:0004674">
    <property type="term" value="F:protein serine/threonine kinase activity"/>
    <property type="evidence" value="ECO:0007669"/>
    <property type="project" value="UniProtKB-KW"/>
</dbReference>
<feature type="region of interest" description="Disordered" evidence="19">
    <location>
        <begin position="810"/>
        <end position="833"/>
    </location>
</feature>
<dbReference type="InterPro" id="IPR001245">
    <property type="entry name" value="Ser-Thr/Tyr_kinase_cat_dom"/>
</dbReference>
<name>A0AA88DAI1_FICCA</name>
<keyword evidence="14" id="KW-0675">Receptor</keyword>
<evidence type="ECO:0000256" key="6">
    <source>
        <dbReference type="ARBA" id="ARBA00022729"/>
    </source>
</evidence>
<dbReference type="SUPFAM" id="SSF56112">
    <property type="entry name" value="Protein kinase-like (PK-like)"/>
    <property type="match status" value="1"/>
</dbReference>
<keyword evidence="23" id="KW-1185">Reference proteome</keyword>
<dbReference type="Pfam" id="PF13947">
    <property type="entry name" value="GUB_WAK_bind"/>
    <property type="match status" value="1"/>
</dbReference>
<dbReference type="SUPFAM" id="SSF51110">
    <property type="entry name" value="alpha-D-mannose-specific plant lectins"/>
    <property type="match status" value="1"/>
</dbReference>
<dbReference type="PROSITE" id="PS00108">
    <property type="entry name" value="PROTEIN_KINASE_ST"/>
    <property type="match status" value="1"/>
</dbReference>
<evidence type="ECO:0000256" key="15">
    <source>
        <dbReference type="ARBA" id="ARBA00023180"/>
    </source>
</evidence>
<accession>A0AA88DAI1</accession>
<dbReference type="InterPro" id="IPR000719">
    <property type="entry name" value="Prot_kinase_dom"/>
</dbReference>
<dbReference type="InterPro" id="IPR003609">
    <property type="entry name" value="Pan_app"/>
</dbReference>
<feature type="compositionally biased region" description="Low complexity" evidence="19">
    <location>
        <begin position="813"/>
        <end position="833"/>
    </location>
</feature>
<organism evidence="22 23">
    <name type="scientific">Ficus carica</name>
    <name type="common">Common fig</name>
    <dbReference type="NCBI Taxonomy" id="3494"/>
    <lineage>
        <taxon>Eukaryota</taxon>
        <taxon>Viridiplantae</taxon>
        <taxon>Streptophyta</taxon>
        <taxon>Embryophyta</taxon>
        <taxon>Tracheophyta</taxon>
        <taxon>Spermatophyta</taxon>
        <taxon>Magnoliopsida</taxon>
        <taxon>eudicotyledons</taxon>
        <taxon>Gunneridae</taxon>
        <taxon>Pentapetalae</taxon>
        <taxon>rosids</taxon>
        <taxon>fabids</taxon>
        <taxon>Rosales</taxon>
        <taxon>Moraceae</taxon>
        <taxon>Ficeae</taxon>
        <taxon>Ficus</taxon>
    </lineage>
</organism>
<evidence type="ECO:0000256" key="17">
    <source>
        <dbReference type="ARBA" id="ARBA00048679"/>
    </source>
</evidence>
<protein>
    <recommendedName>
        <fullName evidence="18">Receptor-like serine/threonine-protein kinase</fullName>
        <ecNumber evidence="18">2.7.11.1</ecNumber>
    </recommendedName>
</protein>
<reference evidence="22" key="1">
    <citation type="submission" date="2023-07" db="EMBL/GenBank/DDBJ databases">
        <title>draft genome sequence of fig (Ficus carica).</title>
        <authorList>
            <person name="Takahashi T."/>
            <person name="Nishimura K."/>
        </authorList>
    </citation>
    <scope>NUCLEOTIDE SEQUENCE</scope>
</reference>
<dbReference type="Pfam" id="PF01453">
    <property type="entry name" value="B_lectin"/>
    <property type="match status" value="1"/>
</dbReference>